<comment type="caution">
    <text evidence="1">The sequence shown here is derived from an EMBL/GenBank/DDBJ whole genome shotgun (WGS) entry which is preliminary data.</text>
</comment>
<dbReference type="EMBL" id="JASKYM010000001">
    <property type="protein sequence ID" value="MDK2562283.1"/>
    <property type="molecule type" value="Genomic_DNA"/>
</dbReference>
<sequence>MKTYTFESRDEAVEFLDKHNFKYYIPRVREYMRNIKDELKYYYVELSDSDEVKYCDIISISGGNGIKENFFDINKLNEFKDTAYNRVDRDNKYKEGIKNGYF</sequence>
<gene>
    <name evidence="1" type="ORF">QOZ84_01885</name>
</gene>
<reference evidence="1 2" key="1">
    <citation type="submission" date="2023-05" db="EMBL/GenBank/DDBJ databases">
        <title>Rombocin, a short stable natural nisin variant, displays selective antimicrobial activity against Listeria monocytogenes and employs dual mode of action to kill target bacterial strains.</title>
        <authorList>
            <person name="Wambui J."/>
            <person name="Stephan R."/>
            <person name="Kuipers O.P."/>
        </authorList>
    </citation>
    <scope>NUCLEOTIDE SEQUENCE [LARGE SCALE GENOMIC DNA]</scope>
    <source>
        <strain evidence="1 2">RC002</strain>
    </source>
</reference>
<organism evidence="1 2">
    <name type="scientific">Romboutsia sedimentorum</name>
    <dbReference type="NCBI Taxonomy" id="1368474"/>
    <lineage>
        <taxon>Bacteria</taxon>
        <taxon>Bacillati</taxon>
        <taxon>Bacillota</taxon>
        <taxon>Clostridia</taxon>
        <taxon>Peptostreptococcales</taxon>
        <taxon>Peptostreptococcaceae</taxon>
        <taxon>Romboutsia</taxon>
    </lineage>
</organism>
<accession>A0ABT7E886</accession>
<dbReference type="RefSeq" id="WP_284131264.1">
    <property type="nucleotide sequence ID" value="NZ_JASKYM010000001.1"/>
</dbReference>
<evidence type="ECO:0000313" key="1">
    <source>
        <dbReference type="EMBL" id="MDK2562283.1"/>
    </source>
</evidence>
<keyword evidence="2" id="KW-1185">Reference proteome</keyword>
<dbReference type="Proteomes" id="UP001301012">
    <property type="component" value="Unassembled WGS sequence"/>
</dbReference>
<evidence type="ECO:0008006" key="3">
    <source>
        <dbReference type="Google" id="ProtNLM"/>
    </source>
</evidence>
<evidence type="ECO:0000313" key="2">
    <source>
        <dbReference type="Proteomes" id="UP001301012"/>
    </source>
</evidence>
<proteinExistence type="predicted"/>
<name>A0ABT7E886_9FIRM</name>
<protein>
    <recommendedName>
        <fullName evidence="3">Phage protein</fullName>
    </recommendedName>
</protein>